<evidence type="ECO:0000313" key="2">
    <source>
        <dbReference type="Proteomes" id="UP000838672"/>
    </source>
</evidence>
<reference evidence="1" key="1">
    <citation type="submission" date="2021-11" db="EMBL/GenBank/DDBJ databases">
        <authorList>
            <person name="Rodrigo-Torres L."/>
            <person name="Arahal R. D."/>
            <person name="Lucena T."/>
        </authorList>
    </citation>
    <scope>NUCLEOTIDE SEQUENCE</scope>
    <source>
        <strain evidence="1">CECT 7929</strain>
    </source>
</reference>
<dbReference type="RefSeq" id="WP_237466338.1">
    <property type="nucleotide sequence ID" value="NZ_CAKLDI010000001.1"/>
</dbReference>
<organism evidence="1 2">
    <name type="scientific">Vibrio stylophorae</name>
    <dbReference type="NCBI Taxonomy" id="659351"/>
    <lineage>
        <taxon>Bacteria</taxon>
        <taxon>Pseudomonadati</taxon>
        <taxon>Pseudomonadota</taxon>
        <taxon>Gammaproteobacteria</taxon>
        <taxon>Vibrionales</taxon>
        <taxon>Vibrionaceae</taxon>
        <taxon>Vibrio</taxon>
    </lineage>
</organism>
<keyword evidence="2" id="KW-1185">Reference proteome</keyword>
<gene>
    <name evidence="1" type="ORF">VST7929_01801</name>
</gene>
<evidence type="ECO:0000313" key="1">
    <source>
        <dbReference type="EMBL" id="CAH0533924.1"/>
    </source>
</evidence>
<proteinExistence type="predicted"/>
<accession>A0ABM8ZUC3</accession>
<dbReference type="EMBL" id="CAKLDI010000001">
    <property type="protein sequence ID" value="CAH0533924.1"/>
    <property type="molecule type" value="Genomic_DNA"/>
</dbReference>
<comment type="caution">
    <text evidence="1">The sequence shown here is derived from an EMBL/GenBank/DDBJ whole genome shotgun (WGS) entry which is preliminary data.</text>
</comment>
<protein>
    <submittedName>
        <fullName evidence="1">Uncharacterized protein</fullName>
    </submittedName>
</protein>
<dbReference type="Proteomes" id="UP000838672">
    <property type="component" value="Unassembled WGS sequence"/>
</dbReference>
<name>A0ABM8ZUC3_9VIBR</name>
<sequence>MNRTLLNIPYNLSDENWQQIDAIYRAMPGWKGYVHGSPQWHLPSGYSVVAMVEPKGLCFETLSSERDLSVWLCEFMFRASEALGFSVQNTHT</sequence>